<name>A0ABM0MF92_SACKO</name>
<dbReference type="PANTHER" id="PTHR14379">
    <property type="entry name" value="LIMKAIN B LKAP"/>
    <property type="match status" value="1"/>
</dbReference>
<feature type="compositionally biased region" description="Basic residues" evidence="10">
    <location>
        <begin position="41"/>
        <end position="53"/>
    </location>
</feature>
<protein>
    <recommendedName>
        <fullName evidence="2">Meiosis regulator and mRNA stability factor 1</fullName>
    </recommendedName>
    <alternativeName>
        <fullName evidence="8">Limkain-b1</fullName>
    </alternativeName>
</protein>
<dbReference type="PANTHER" id="PTHR14379:SF3">
    <property type="entry name" value="MEIOSIS REGULATOR AND MRNA STABILITY FACTOR 1"/>
    <property type="match status" value="1"/>
</dbReference>
<feature type="domain" description="HTH OST-type" evidence="12">
    <location>
        <begin position="1270"/>
        <end position="1344"/>
    </location>
</feature>
<dbReference type="InterPro" id="IPR025605">
    <property type="entry name" value="OST-HTH/LOTUS_dom"/>
</dbReference>
<evidence type="ECO:0000259" key="12">
    <source>
        <dbReference type="PROSITE" id="PS51644"/>
    </source>
</evidence>
<dbReference type="PROSITE" id="PS51644">
    <property type="entry name" value="HTH_OST"/>
    <property type="match status" value="4"/>
</dbReference>
<dbReference type="Gene3D" id="3.30.70.330">
    <property type="match status" value="2"/>
</dbReference>
<dbReference type="Pfam" id="PF01936">
    <property type="entry name" value="NYN"/>
    <property type="match status" value="1"/>
</dbReference>
<feature type="compositionally biased region" description="Basic and acidic residues" evidence="10">
    <location>
        <begin position="28"/>
        <end position="40"/>
    </location>
</feature>
<evidence type="ECO:0000256" key="2">
    <source>
        <dbReference type="ARBA" id="ARBA00022152"/>
    </source>
</evidence>
<dbReference type="InterPro" id="IPR000504">
    <property type="entry name" value="RRM_dom"/>
</dbReference>
<dbReference type="InterPro" id="IPR035979">
    <property type="entry name" value="RBD_domain_sf"/>
</dbReference>
<dbReference type="InterPro" id="IPR024768">
    <property type="entry name" value="Marf1"/>
</dbReference>
<comment type="subcellular location">
    <subcellularLocation>
        <location evidence="1">Peroxisome</location>
    </subcellularLocation>
</comment>
<feature type="domain" description="HTH OST-type" evidence="12">
    <location>
        <begin position="1496"/>
        <end position="1569"/>
    </location>
</feature>
<keyword evidence="4 9" id="KW-0694">RNA-binding</keyword>
<feature type="region of interest" description="Disordered" evidence="10">
    <location>
        <begin position="1"/>
        <end position="187"/>
    </location>
</feature>
<evidence type="ECO:0000256" key="5">
    <source>
        <dbReference type="ARBA" id="ARBA00022943"/>
    </source>
</evidence>
<dbReference type="InterPro" id="IPR012677">
    <property type="entry name" value="Nucleotide-bd_a/b_plait_sf"/>
</dbReference>
<dbReference type="GeneID" id="102801054"/>
<evidence type="ECO:0000256" key="10">
    <source>
        <dbReference type="SAM" id="MobiDB-lite"/>
    </source>
</evidence>
<feature type="region of interest" description="Disordered" evidence="10">
    <location>
        <begin position="646"/>
        <end position="686"/>
    </location>
</feature>
<dbReference type="PROSITE" id="PS50102">
    <property type="entry name" value="RRM"/>
    <property type="match status" value="1"/>
</dbReference>
<accession>A0ABM0MF92</accession>
<keyword evidence="3" id="KW-0677">Repeat</keyword>
<dbReference type="Pfam" id="PF12872">
    <property type="entry name" value="OST-HTH"/>
    <property type="match status" value="4"/>
</dbReference>
<feature type="domain" description="RRM" evidence="11">
    <location>
        <begin position="576"/>
        <end position="649"/>
    </location>
</feature>
<dbReference type="RefSeq" id="XP_006818683.1">
    <property type="nucleotide sequence ID" value="XM_006818620.1"/>
</dbReference>
<proteinExistence type="predicted"/>
<dbReference type="Proteomes" id="UP000694865">
    <property type="component" value="Unplaced"/>
</dbReference>
<evidence type="ECO:0000259" key="11">
    <source>
        <dbReference type="PROSITE" id="PS50102"/>
    </source>
</evidence>
<feature type="region of interest" description="Disordered" evidence="10">
    <location>
        <begin position="1720"/>
        <end position="1753"/>
    </location>
</feature>
<evidence type="ECO:0000256" key="3">
    <source>
        <dbReference type="ARBA" id="ARBA00022737"/>
    </source>
</evidence>
<feature type="compositionally biased region" description="Polar residues" evidence="10">
    <location>
        <begin position="118"/>
        <end position="132"/>
    </location>
</feature>
<evidence type="ECO:0000256" key="4">
    <source>
        <dbReference type="ARBA" id="ARBA00022884"/>
    </source>
</evidence>
<evidence type="ECO:0000313" key="14">
    <source>
        <dbReference type="RefSeq" id="XP_006818683.1"/>
    </source>
</evidence>
<evidence type="ECO:0000313" key="13">
    <source>
        <dbReference type="Proteomes" id="UP000694865"/>
    </source>
</evidence>
<dbReference type="Gene3D" id="3.40.50.1010">
    <property type="entry name" value="5'-nuclease"/>
    <property type="match status" value="1"/>
</dbReference>
<reference evidence="14" key="1">
    <citation type="submission" date="2025-08" db="UniProtKB">
        <authorList>
            <consortium name="RefSeq"/>
        </authorList>
    </citation>
    <scope>IDENTIFICATION</scope>
    <source>
        <tissue evidence="14">Testes</tissue>
    </source>
</reference>
<evidence type="ECO:0000256" key="8">
    <source>
        <dbReference type="ARBA" id="ARBA00030116"/>
    </source>
</evidence>
<dbReference type="Gene3D" id="3.30.420.610">
    <property type="entry name" value="LOTUS domain-like"/>
    <property type="match status" value="4"/>
</dbReference>
<evidence type="ECO:0000256" key="9">
    <source>
        <dbReference type="PROSITE-ProRule" id="PRU00176"/>
    </source>
</evidence>
<dbReference type="InterPro" id="IPR045602">
    <property type="entry name" value="MARF1_LOTUS"/>
</dbReference>
<keyword evidence="5" id="KW-0896">Oogenesis</keyword>
<dbReference type="InterPro" id="IPR034189">
    <property type="entry name" value="MARF1_RRM1"/>
</dbReference>
<dbReference type="CDD" id="cd10910">
    <property type="entry name" value="PIN_limkain_b1_N_like"/>
    <property type="match status" value="1"/>
</dbReference>
<keyword evidence="13" id="KW-1185">Reference proteome</keyword>
<feature type="compositionally biased region" description="Low complexity" evidence="10">
    <location>
        <begin position="79"/>
        <end position="100"/>
    </location>
</feature>
<keyword evidence="5" id="KW-0221">Differentiation</keyword>
<dbReference type="InterPro" id="IPR021139">
    <property type="entry name" value="NYN"/>
</dbReference>
<gene>
    <name evidence="14" type="primary">LOC102801054</name>
</gene>
<organism evidence="13 14">
    <name type="scientific">Saccoglossus kowalevskii</name>
    <name type="common">Acorn worm</name>
    <dbReference type="NCBI Taxonomy" id="10224"/>
    <lineage>
        <taxon>Eukaryota</taxon>
        <taxon>Metazoa</taxon>
        <taxon>Hemichordata</taxon>
        <taxon>Enteropneusta</taxon>
        <taxon>Harrimaniidae</taxon>
        <taxon>Saccoglossus</taxon>
    </lineage>
</organism>
<dbReference type="CDD" id="cd08824">
    <property type="entry name" value="LOTUS"/>
    <property type="match status" value="1"/>
</dbReference>
<keyword evidence="7" id="KW-0469">Meiosis</keyword>
<evidence type="ECO:0000256" key="1">
    <source>
        <dbReference type="ARBA" id="ARBA00004275"/>
    </source>
</evidence>
<feature type="compositionally biased region" description="Polar residues" evidence="10">
    <location>
        <begin position="1737"/>
        <end position="1747"/>
    </location>
</feature>
<feature type="domain" description="HTH OST-type" evidence="12">
    <location>
        <begin position="1110"/>
        <end position="1185"/>
    </location>
</feature>
<feature type="domain" description="HTH OST-type" evidence="12">
    <location>
        <begin position="1186"/>
        <end position="1261"/>
    </location>
</feature>
<dbReference type="SUPFAM" id="SSF54928">
    <property type="entry name" value="RNA-binding domain, RBD"/>
    <property type="match status" value="1"/>
</dbReference>
<evidence type="ECO:0000256" key="6">
    <source>
        <dbReference type="ARBA" id="ARBA00023140"/>
    </source>
</evidence>
<dbReference type="SMART" id="SM00360">
    <property type="entry name" value="RRM"/>
    <property type="match status" value="2"/>
</dbReference>
<keyword evidence="6" id="KW-0576">Peroxisome</keyword>
<dbReference type="InterPro" id="IPR041966">
    <property type="entry name" value="LOTUS-like"/>
</dbReference>
<evidence type="ECO:0000256" key="7">
    <source>
        <dbReference type="ARBA" id="ARBA00023254"/>
    </source>
</evidence>
<dbReference type="Pfam" id="PF19687">
    <property type="entry name" value="MARF1_LOTUS"/>
    <property type="match status" value="1"/>
</dbReference>
<dbReference type="Pfam" id="PF11608">
    <property type="entry name" value="RRM_MARF1"/>
    <property type="match status" value="1"/>
</dbReference>
<sequence length="1769" mass="197315">MKNTGRKVSVSSDDSGENPYPQLAAGEPHGRTKTESDSSHHLQHRSRERRPSRSPRQSCHFRQDSPHYWNWPPRFANFSSNPRKSSPSPKQKQQQSDSLPCNVNKEGNSQHRYKPKSGYQSPAKSAYHSSGRSGYHSPGGTGYHSPARTGYHSSGGTGYSSPGRSGYHSPRETGCKPTGNQVSQSECRKTCKSSDTAKESSCDVENPSKDTVNNEYVEHSPSVYRIDNPRPIMQIPVPISTHGPYGPGSPLIYACPDPTMLPCSVWAPLHQAPMFYGCPQQQPTSIEPSVQYAVSGDISSQLLSVLQPNIVTVQTSSVSQPLPSTDADSKALLALLRKQTQQPNANGSPAHATGSSQVKTVTLDSQWMAATQCLPSCDDRKTPPTKEQCETAALQVTCHKSDCSSTCTGSSESLPAIGVFWDIENCPVSANKSALTVVQRVREKFFSGHREAEFMCVCDVNKESKTVVQELNDAQVTVAHINATAKNAADDKLRQSLRRFADTHNSPATVVLISGDVNFANDLSDLRHRHNLKIILVHRPEVADALLACAHETLCYTDLLSDVPFRAPVKVTSSHTELLVDNIPTGVDTNHIRNRLLRLSNNCGGRVISVKANTAVLKFSTPEHTARAKKRLQGEDVFGNKISVSFANGKSRSHNGKNGNGSQNKKEKDNSSTENDSETDETGKFNRGALMIQQQLYQEKQEHQNGFDPSQVCYQFSNGENAPLQQAIENEVTKVEEDPDNKENQIDATPEYPKRIAPVEHAVFKRPRSLQSPVTVQPVYGPIPTYRISPIPSCMLSTAPTIPQYPSGIEILVSNLDENLPKRELRRILLSVFREHCKVLHVALSSGPLQAVVRVPRMADAHIAIAHINRHKIGSKRVNVTLAPNPNSGLDYLRNQVVSILSDIHGGSLPLFKFSEIYDNRFKRPLHVSDLYQIPDTVIIQDTPTGRMVSLTYYVCKADKLPQLPTGSRNSPIIISPIPSREPTPEPCEEYCSVHDECTEGDYTSRGENPCIVEPLKTFSAQVHTLLQIHDGRMPLISFAICYATEFRLLKMDDNNGVPLEHLLTCIQGVRVAISRQGFKTVCWTQNNCRPPTPAPGGVLRSPSPILTPQLFQFSKEVVELLKNSSHCRMSFSKFIPAYHHHFGRQCRVAEYGFTKLIELFDAIPHIIQVMGVYCAKTLTLTHRSQVKRFTQDLLKVLKSQASKLVCMAEFPVAYQRCFARDWHVTDYGVCELQDLLNELAENTVMISGYGDEMVISIPRRDQTPEEIIKTKKFAKDVIDMLRHQPRFRMAFSRFIPAYHHHFGRQCRVADYGFNKLIELFEALNDTVKVFEHGDEKIVCLTYVEQLSVVAKQFIYLLRRNRAQSLLLDESLLIYAKQYGHPLCLDDFNVTSVTQLMNKFPCIVQVIGHGSNATICLIDRTCLQEFAHQTLVLLMEQDNGRLSVDEFAHAYFLMWSHRITPIEYGFSKITDLLKAVSHICKVRNEWTEDSYVELIPLHQFARKARLLLRKHHGAIAFMKFAEAYLQMFGNMLQPSQYGCGNLSALLALVPQVLSITGRGPGKTVTLNSDLKGRSFKRTKSYVEGGKDGGDVIIEDEVPDEVNCRENKKNARVFKEPVVPVKVKSVKEGSPEKGQNISASNNTELLDMKSPEDLLCHGFAPSGLPSPALIPEYIHKDLISFESPPPLPSNIDYMMGSTKDRPSSLDQHWLDANDGKIYGLHHRDNTPVQPSDEDDRSSLYSNATNISRPRSRKGYPKCKIAANFSVPIQK</sequence>